<evidence type="ECO:0000313" key="3">
    <source>
        <dbReference type="EMBL" id="KAK3241346.1"/>
    </source>
</evidence>
<feature type="chain" id="PRO_5042060222" description="OTU domain-containing protein" evidence="1">
    <location>
        <begin position="23"/>
        <end position="476"/>
    </location>
</feature>
<name>A0AAE0BRA2_9CHLO</name>
<dbReference type="Pfam" id="PF02338">
    <property type="entry name" value="OTU"/>
    <property type="match status" value="1"/>
</dbReference>
<dbReference type="InterPro" id="IPR003323">
    <property type="entry name" value="OTU_dom"/>
</dbReference>
<evidence type="ECO:0000256" key="1">
    <source>
        <dbReference type="SAM" id="SignalP"/>
    </source>
</evidence>
<accession>A0AAE0BRA2</accession>
<keyword evidence="1" id="KW-0732">Signal</keyword>
<gene>
    <name evidence="3" type="ORF">CYMTET_48879</name>
</gene>
<sequence length="476" mass="52770">MELTYVFSFFSRLTVLDLLVEALYTPDLEERATTKECDIENLETPLGTYERCRASVPAACEKHMARSNNGRKLGRVADVVDLRSNQTLVDVALKRENSQVVNALLSWGTDQSRDAQESASQDLSNEYLLRRTVSRAAEGAEPGISDLVREEMRSSLRLRADRLPYIDGTHRNTFFMSKELETLPADKLWSALGELLEVNETQLQINDAISRWSTSLLRRKGCCVLYSLYTSADLNCLLHAVSLAMTGVRDSLKVDGVSNRGLLRDATYRALRDNASVGELLRAPNSELRRLTELAMKDKTSLEAAHVFALANIVRRPIVVYAPLEAEPGRELEGAMTERMSGVYLPLAWDPGNTCKDPLCLGYTRGHFSALVGSEAAAIAWAEACGGGAARVPLLLIDEQGQRLPVAFSPSHLDEEGVDGLLQQYLHTSYVEWMDREKGESKVDMAAEQHVPPLEGVAGLFRKVATPDVMLKDKIR</sequence>
<feature type="domain" description="OTU" evidence="2">
    <location>
        <begin position="225"/>
        <end position="374"/>
    </location>
</feature>
<dbReference type="EMBL" id="LGRX02033410">
    <property type="protein sequence ID" value="KAK3241346.1"/>
    <property type="molecule type" value="Genomic_DNA"/>
</dbReference>
<organism evidence="3 4">
    <name type="scientific">Cymbomonas tetramitiformis</name>
    <dbReference type="NCBI Taxonomy" id="36881"/>
    <lineage>
        <taxon>Eukaryota</taxon>
        <taxon>Viridiplantae</taxon>
        <taxon>Chlorophyta</taxon>
        <taxon>Pyramimonadophyceae</taxon>
        <taxon>Pyramimonadales</taxon>
        <taxon>Pyramimonadaceae</taxon>
        <taxon>Cymbomonas</taxon>
    </lineage>
</organism>
<evidence type="ECO:0000313" key="4">
    <source>
        <dbReference type="Proteomes" id="UP001190700"/>
    </source>
</evidence>
<reference evidence="3 4" key="1">
    <citation type="journal article" date="2015" name="Genome Biol. Evol.">
        <title>Comparative Genomics of a Bacterivorous Green Alga Reveals Evolutionary Causalities and Consequences of Phago-Mixotrophic Mode of Nutrition.</title>
        <authorList>
            <person name="Burns J.A."/>
            <person name="Paasch A."/>
            <person name="Narechania A."/>
            <person name="Kim E."/>
        </authorList>
    </citation>
    <scope>NUCLEOTIDE SEQUENCE [LARGE SCALE GENOMIC DNA]</scope>
    <source>
        <strain evidence="3 4">PLY_AMNH</strain>
    </source>
</reference>
<dbReference type="Proteomes" id="UP001190700">
    <property type="component" value="Unassembled WGS sequence"/>
</dbReference>
<comment type="caution">
    <text evidence="3">The sequence shown here is derived from an EMBL/GenBank/DDBJ whole genome shotgun (WGS) entry which is preliminary data.</text>
</comment>
<keyword evidence="4" id="KW-1185">Reference proteome</keyword>
<dbReference type="AlphaFoldDB" id="A0AAE0BRA2"/>
<dbReference type="PROSITE" id="PS50802">
    <property type="entry name" value="OTU"/>
    <property type="match status" value="1"/>
</dbReference>
<evidence type="ECO:0000259" key="2">
    <source>
        <dbReference type="PROSITE" id="PS50802"/>
    </source>
</evidence>
<feature type="signal peptide" evidence="1">
    <location>
        <begin position="1"/>
        <end position="22"/>
    </location>
</feature>
<proteinExistence type="predicted"/>
<protein>
    <recommendedName>
        <fullName evidence="2">OTU domain-containing protein</fullName>
    </recommendedName>
</protein>